<dbReference type="GO" id="GO:0005840">
    <property type="term" value="C:ribosome"/>
    <property type="evidence" value="ECO:0007669"/>
    <property type="project" value="UniProtKB-KW"/>
</dbReference>
<keyword evidence="3" id="KW-1185">Reference proteome</keyword>
<feature type="compositionally biased region" description="Basic and acidic residues" evidence="1">
    <location>
        <begin position="157"/>
        <end position="174"/>
    </location>
</feature>
<sequence>MPEAVGDPDAGAFQLPGDLGGDLRRADSAPGQVEVVLRPRGEAVVGRSEPAGNFGELLDGFYRFAGVALQRRFLGSWTFPWPGGRTRRPGAVPSPTLMEASSMKATTRVLAGVPLAAVLFGLIGCGNSQQPVAAPVSGAQAQQDSGQADAGQGSEQAGEKKEEPPLTGEVKQKAEQAALAAYPGTVLKSEHDAEKPGMYAVEVQQADGSAVEVYLDKSYKVVDTKQEGAEEDED</sequence>
<accession>A0ABR9MIR9</accession>
<reference evidence="2 3" key="1">
    <citation type="submission" date="2020-10" db="EMBL/GenBank/DDBJ databases">
        <title>Sequencing the genomes of 1000 actinobacteria strains.</title>
        <authorList>
            <person name="Klenk H.-P."/>
        </authorList>
    </citation>
    <scope>NUCLEOTIDE SEQUENCE [LARGE SCALE GENOMIC DNA]</scope>
    <source>
        <strain evidence="2 3">DSM 43173</strain>
    </source>
</reference>
<keyword evidence="2" id="KW-0687">Ribonucleoprotein</keyword>
<feature type="region of interest" description="Disordered" evidence="1">
    <location>
        <begin position="131"/>
        <end position="175"/>
    </location>
</feature>
<feature type="region of interest" description="Disordered" evidence="1">
    <location>
        <begin position="1"/>
        <end position="21"/>
    </location>
</feature>
<gene>
    <name evidence="2" type="ORF">H4W80_011050</name>
</gene>
<dbReference type="EMBL" id="JADBEK010000001">
    <property type="protein sequence ID" value="MBE1592792.1"/>
    <property type="molecule type" value="Genomic_DNA"/>
</dbReference>
<evidence type="ECO:0000256" key="1">
    <source>
        <dbReference type="SAM" id="MobiDB-lite"/>
    </source>
</evidence>
<keyword evidence="2" id="KW-0689">Ribosomal protein</keyword>
<evidence type="ECO:0000313" key="3">
    <source>
        <dbReference type="Proteomes" id="UP000633509"/>
    </source>
</evidence>
<proteinExistence type="predicted"/>
<dbReference type="Proteomes" id="UP000633509">
    <property type="component" value="Unassembled WGS sequence"/>
</dbReference>
<evidence type="ECO:0000313" key="2">
    <source>
        <dbReference type="EMBL" id="MBE1592792.1"/>
    </source>
</evidence>
<protein>
    <submittedName>
        <fullName evidence="2">Ribosomal protein L12E/L44/L45/RPP1/RPP2</fullName>
    </submittedName>
</protein>
<comment type="caution">
    <text evidence="2">The sequence shown here is derived from an EMBL/GenBank/DDBJ whole genome shotgun (WGS) entry which is preliminary data.</text>
</comment>
<organism evidence="2 3">
    <name type="scientific">Nonomuraea angiospora</name>
    <dbReference type="NCBI Taxonomy" id="46172"/>
    <lineage>
        <taxon>Bacteria</taxon>
        <taxon>Bacillati</taxon>
        <taxon>Actinomycetota</taxon>
        <taxon>Actinomycetes</taxon>
        <taxon>Streptosporangiales</taxon>
        <taxon>Streptosporangiaceae</taxon>
        <taxon>Nonomuraea</taxon>
    </lineage>
</organism>
<feature type="compositionally biased region" description="Low complexity" evidence="1">
    <location>
        <begin position="137"/>
        <end position="154"/>
    </location>
</feature>
<dbReference type="Gene3D" id="3.30.505.20">
    <property type="match status" value="1"/>
</dbReference>
<dbReference type="RefSeq" id="WP_225964200.1">
    <property type="nucleotide sequence ID" value="NZ_JADBEK010000001.1"/>
</dbReference>
<name>A0ABR9MIR9_9ACTN</name>